<protein>
    <submittedName>
        <fullName evidence="4">DUF4174 domain-containing protein</fullName>
    </submittedName>
</protein>
<reference evidence="4" key="1">
    <citation type="submission" date="2022-07" db="EMBL/GenBank/DDBJ databases">
        <title>Pseudosulfitobacter sp. strain AP-MA-4, whole genome sequence.</title>
        <authorList>
            <person name="Jiang Y."/>
        </authorList>
    </citation>
    <scope>NUCLEOTIDE SEQUENCE</scope>
    <source>
        <strain evidence="4">AP-MA-4</strain>
    </source>
</reference>
<proteinExistence type="predicted"/>
<name>A0ABT1Z1X0_9RHOB</name>
<evidence type="ECO:0000313" key="4">
    <source>
        <dbReference type="EMBL" id="MCR8827133.1"/>
    </source>
</evidence>
<dbReference type="EMBL" id="JANKJG010000007">
    <property type="protein sequence ID" value="MCR8827133.1"/>
    <property type="molecule type" value="Genomic_DNA"/>
</dbReference>
<feature type="domain" description="DUF4174" evidence="3">
    <location>
        <begin position="43"/>
        <end position="144"/>
    </location>
</feature>
<evidence type="ECO:0000313" key="5">
    <source>
        <dbReference type="Proteomes" id="UP001165396"/>
    </source>
</evidence>
<dbReference type="Pfam" id="PF13778">
    <property type="entry name" value="DUF4174"/>
    <property type="match status" value="1"/>
</dbReference>
<dbReference type="Proteomes" id="UP001165396">
    <property type="component" value="Unassembled WGS sequence"/>
</dbReference>
<accession>A0ABT1Z1X0</accession>
<gene>
    <name evidence="4" type="ORF">NTA49_11345</name>
</gene>
<evidence type="ECO:0000256" key="2">
    <source>
        <dbReference type="SAM" id="SignalP"/>
    </source>
</evidence>
<dbReference type="RefSeq" id="WP_258294884.1">
    <property type="nucleotide sequence ID" value="NZ_JANKJG010000007.1"/>
</dbReference>
<evidence type="ECO:0000256" key="1">
    <source>
        <dbReference type="ARBA" id="ARBA00022729"/>
    </source>
</evidence>
<keyword evidence="5" id="KW-1185">Reference proteome</keyword>
<feature type="signal peptide" evidence="2">
    <location>
        <begin position="1"/>
        <end position="19"/>
    </location>
</feature>
<feature type="chain" id="PRO_5047450796" evidence="2">
    <location>
        <begin position="20"/>
        <end position="153"/>
    </location>
</feature>
<keyword evidence="1 2" id="KW-0732">Signal</keyword>
<organism evidence="4 5">
    <name type="scientific">Pseudosulfitobacter koreensis</name>
    <dbReference type="NCBI Taxonomy" id="2968472"/>
    <lineage>
        <taxon>Bacteria</taxon>
        <taxon>Pseudomonadati</taxon>
        <taxon>Pseudomonadota</taxon>
        <taxon>Alphaproteobacteria</taxon>
        <taxon>Rhodobacterales</taxon>
        <taxon>Roseobacteraceae</taxon>
        <taxon>Pseudosulfitobacter</taxon>
    </lineage>
</organism>
<comment type="caution">
    <text evidence="4">The sequence shown here is derived from an EMBL/GenBank/DDBJ whole genome shotgun (WGS) entry which is preliminary data.</text>
</comment>
<dbReference type="InterPro" id="IPR025232">
    <property type="entry name" value="DUF4174"/>
</dbReference>
<sequence>MKRLIALVFIALGALPALADETTLAPAMTPAELLFATAGEEDLDQFIWINRPIVVFADSPSDPRYVEQVALLRARADELLERDVVVLLDTDPDARSELRRKLRPRGYMMALIDKDGDVMQRKPFPWDVREITRSIDKTPLRQQELRGRVQPEG</sequence>
<evidence type="ECO:0000259" key="3">
    <source>
        <dbReference type="Pfam" id="PF13778"/>
    </source>
</evidence>